<comment type="caution">
    <text evidence="4">The sequence shown here is derived from an EMBL/GenBank/DDBJ whole genome shotgun (WGS) entry which is preliminary data.</text>
</comment>
<evidence type="ECO:0000313" key="5">
    <source>
        <dbReference type="Proteomes" id="UP000237347"/>
    </source>
</evidence>
<dbReference type="Proteomes" id="UP000237347">
    <property type="component" value="Unassembled WGS sequence"/>
</dbReference>
<dbReference type="InterPro" id="IPR003439">
    <property type="entry name" value="ABC_transporter-like_ATP-bd"/>
</dbReference>
<dbReference type="InterPro" id="IPR027417">
    <property type="entry name" value="P-loop_NTPase"/>
</dbReference>
<evidence type="ECO:0000313" key="4">
    <source>
        <dbReference type="EMBL" id="KAK7853682.1"/>
    </source>
</evidence>
<dbReference type="Gene3D" id="3.40.50.300">
    <property type="entry name" value="P-loop containing nucleotide triphosphate hydrolases"/>
    <property type="match status" value="1"/>
</dbReference>
<dbReference type="EMBL" id="PKMF04000063">
    <property type="protein sequence ID" value="KAK7853682.1"/>
    <property type="molecule type" value="Genomic_DNA"/>
</dbReference>
<dbReference type="SUPFAM" id="SSF52540">
    <property type="entry name" value="P-loop containing nucleoside triphosphate hydrolases"/>
    <property type="match status" value="1"/>
</dbReference>
<dbReference type="InterPro" id="IPR050173">
    <property type="entry name" value="ABC_transporter_C-like"/>
</dbReference>
<keyword evidence="5" id="KW-1185">Reference proteome</keyword>
<evidence type="ECO:0000259" key="3">
    <source>
        <dbReference type="Pfam" id="PF00005"/>
    </source>
</evidence>
<dbReference type="PANTHER" id="PTHR24223:SF369">
    <property type="entry name" value="ABC TRANSPORTER C FAMILY MEMBER 10"/>
    <property type="match status" value="1"/>
</dbReference>
<dbReference type="GO" id="GO:0016887">
    <property type="term" value="F:ATP hydrolysis activity"/>
    <property type="evidence" value="ECO:0007669"/>
    <property type="project" value="InterPro"/>
</dbReference>
<protein>
    <submittedName>
        <fullName evidence="4">Abc transporter c family member 10</fullName>
    </submittedName>
</protein>
<keyword evidence="1" id="KW-0547">Nucleotide-binding</keyword>
<feature type="domain" description="ABC transporter" evidence="3">
    <location>
        <begin position="7"/>
        <end position="44"/>
    </location>
</feature>
<evidence type="ECO:0000256" key="2">
    <source>
        <dbReference type="ARBA" id="ARBA00022840"/>
    </source>
</evidence>
<reference evidence="4 5" key="1">
    <citation type="journal article" date="2018" name="Sci. Data">
        <title>The draft genome sequence of cork oak.</title>
        <authorList>
            <person name="Ramos A.M."/>
            <person name="Usie A."/>
            <person name="Barbosa P."/>
            <person name="Barros P.M."/>
            <person name="Capote T."/>
            <person name="Chaves I."/>
            <person name="Simoes F."/>
            <person name="Abreu I."/>
            <person name="Carrasquinho I."/>
            <person name="Faro C."/>
            <person name="Guimaraes J.B."/>
            <person name="Mendonca D."/>
            <person name="Nobrega F."/>
            <person name="Rodrigues L."/>
            <person name="Saibo N.J.M."/>
            <person name="Varela M.C."/>
            <person name="Egas C."/>
            <person name="Matos J."/>
            <person name="Miguel C.M."/>
            <person name="Oliveira M.M."/>
            <person name="Ricardo C.P."/>
            <person name="Goncalves S."/>
        </authorList>
    </citation>
    <scope>NUCLEOTIDE SEQUENCE [LARGE SCALE GENOMIC DNA]</scope>
    <source>
        <strain evidence="5">cv. HL8</strain>
    </source>
</reference>
<dbReference type="Pfam" id="PF00005">
    <property type="entry name" value="ABC_tran"/>
    <property type="match status" value="1"/>
</dbReference>
<dbReference type="GO" id="GO:0005524">
    <property type="term" value="F:ATP binding"/>
    <property type="evidence" value="ECO:0007669"/>
    <property type="project" value="UniProtKB-KW"/>
</dbReference>
<keyword evidence="2" id="KW-0067">ATP-binding</keyword>
<dbReference type="PANTHER" id="PTHR24223">
    <property type="entry name" value="ATP-BINDING CASSETTE SUB-FAMILY C"/>
    <property type="match status" value="1"/>
</dbReference>
<dbReference type="GO" id="GO:0042626">
    <property type="term" value="F:ATPase-coupled transmembrane transporter activity"/>
    <property type="evidence" value="ECO:0007669"/>
    <property type="project" value="TreeGrafter"/>
</dbReference>
<evidence type="ECO:0000256" key="1">
    <source>
        <dbReference type="ARBA" id="ARBA00022741"/>
    </source>
</evidence>
<dbReference type="AlphaFoldDB" id="A0AAW0LPR6"/>
<sequence>MLPVGDKKDIRESCVTLSGDQRQQVQLAPALYQDADIYLLDDPMHSVMLMHILQLVYLM</sequence>
<gene>
    <name evidence="4" type="primary">ABCC10_17</name>
    <name evidence="4" type="ORF">CFP56_035240</name>
</gene>
<proteinExistence type="predicted"/>
<organism evidence="4 5">
    <name type="scientific">Quercus suber</name>
    <name type="common">Cork oak</name>
    <dbReference type="NCBI Taxonomy" id="58331"/>
    <lineage>
        <taxon>Eukaryota</taxon>
        <taxon>Viridiplantae</taxon>
        <taxon>Streptophyta</taxon>
        <taxon>Embryophyta</taxon>
        <taxon>Tracheophyta</taxon>
        <taxon>Spermatophyta</taxon>
        <taxon>Magnoliopsida</taxon>
        <taxon>eudicotyledons</taxon>
        <taxon>Gunneridae</taxon>
        <taxon>Pentapetalae</taxon>
        <taxon>rosids</taxon>
        <taxon>fabids</taxon>
        <taxon>Fagales</taxon>
        <taxon>Fagaceae</taxon>
        <taxon>Quercus</taxon>
    </lineage>
</organism>
<accession>A0AAW0LPR6</accession>
<name>A0AAW0LPR6_QUESU</name>
<dbReference type="GO" id="GO:0016020">
    <property type="term" value="C:membrane"/>
    <property type="evidence" value="ECO:0007669"/>
    <property type="project" value="TreeGrafter"/>
</dbReference>